<dbReference type="PANTHER" id="PTHR32120:SF11">
    <property type="entry name" value="SMALL RIBOSOMAL SUBUNIT BIOGENESIS GTPASE RSGA 1, MITOCHONDRIAL-RELATED"/>
    <property type="match status" value="1"/>
</dbReference>
<dbReference type="PANTHER" id="PTHR32120">
    <property type="entry name" value="SMALL RIBOSOMAL SUBUNIT BIOGENESIS GTPASE RSGA"/>
    <property type="match status" value="1"/>
</dbReference>
<dbReference type="EC" id="3.6.1.-" evidence="3"/>
<feature type="domain" description="CP-type G" evidence="5">
    <location>
        <begin position="72"/>
        <end position="236"/>
    </location>
</feature>
<sequence>MKPNTGTQGNGARVIASYGRHYLIETDEGHRWMAHPRGKKMVAVCGDRVQWSASGDAAVIESVLPRRNCLLRRDAVRTKVFAANIDQILLLVAAEPDFSEEQLARVLIAAEAEQIPAVIAVNKRDLGPAHAKAMARLAPYPQMGYTLLGFSLQGPEAGELDSIRSLLTEKATLVLGPSGAGKSSLINRLVPHAQAETQEISQALNSGKHTTTRTTWYWLDRARNSAVIDSPGFQEFGLQHIEALALASLMPDLRRHIGHCRFHNCTHLHEPDCAVIAAVGAPGPEGIAPQRYRIYQTLFAECSKAREYARGGRPPDWQ</sequence>
<comment type="similarity">
    <text evidence="3">Belongs to the TRAFAC class YlqF/YawG GTPase family. RsgA subfamily.</text>
</comment>
<organism evidence="6 7">
    <name type="scientific">Tibeticola sediminis</name>
    <dbReference type="NCBI Taxonomy" id="1917811"/>
    <lineage>
        <taxon>Bacteria</taxon>
        <taxon>Pseudomonadati</taxon>
        <taxon>Pseudomonadota</taxon>
        <taxon>Betaproteobacteria</taxon>
        <taxon>Burkholderiales</taxon>
        <taxon>Comamonadaceae</taxon>
        <taxon>Tibeticola</taxon>
    </lineage>
</organism>
<dbReference type="EMBL" id="RKQL01000002">
    <property type="protein sequence ID" value="RPE70509.1"/>
    <property type="molecule type" value="Genomic_DNA"/>
</dbReference>
<feature type="binding site" evidence="3">
    <location>
        <position position="265"/>
    </location>
    <ligand>
        <name>Zn(2+)</name>
        <dbReference type="ChEBI" id="CHEBI:29105"/>
    </ligand>
</feature>
<dbReference type="NCBIfam" id="TIGR00157">
    <property type="entry name" value="ribosome small subunit-dependent GTPase A"/>
    <property type="match status" value="1"/>
</dbReference>
<dbReference type="GO" id="GO:0005737">
    <property type="term" value="C:cytoplasm"/>
    <property type="evidence" value="ECO:0007669"/>
    <property type="project" value="UniProtKB-SubCell"/>
</dbReference>
<dbReference type="GO" id="GO:0003924">
    <property type="term" value="F:GTPase activity"/>
    <property type="evidence" value="ECO:0007669"/>
    <property type="project" value="UniProtKB-UniRule"/>
</dbReference>
<feature type="binding site" evidence="3">
    <location>
        <position position="260"/>
    </location>
    <ligand>
        <name>Zn(2+)</name>
        <dbReference type="ChEBI" id="CHEBI:29105"/>
    </ligand>
</feature>
<dbReference type="SUPFAM" id="SSF50249">
    <property type="entry name" value="Nucleic acid-binding proteins"/>
    <property type="match status" value="1"/>
</dbReference>
<dbReference type="OrthoDB" id="9809485at2"/>
<gene>
    <name evidence="3" type="primary">rsgA</name>
    <name evidence="6" type="ORF">EDC62_0991</name>
</gene>
<reference evidence="6 7" key="1">
    <citation type="submission" date="2018-11" db="EMBL/GenBank/DDBJ databases">
        <title>Genomic Encyclopedia of Type Strains, Phase IV (KMG-IV): sequencing the most valuable type-strain genomes for metagenomic binning, comparative biology and taxonomic classification.</title>
        <authorList>
            <person name="Goeker M."/>
        </authorList>
    </citation>
    <scope>NUCLEOTIDE SEQUENCE [LARGE SCALE GENOMIC DNA]</scope>
    <source>
        <strain evidence="6 7">DSM 101684</strain>
    </source>
</reference>
<proteinExistence type="inferred from homology"/>
<keyword evidence="3" id="KW-0862">Zinc</keyword>
<dbReference type="PROSITE" id="PS51721">
    <property type="entry name" value="G_CP"/>
    <property type="match status" value="1"/>
</dbReference>
<evidence type="ECO:0000256" key="1">
    <source>
        <dbReference type="ARBA" id="ARBA00022741"/>
    </source>
</evidence>
<dbReference type="Gene3D" id="2.40.50.140">
    <property type="entry name" value="Nucleic acid-binding proteins"/>
    <property type="match status" value="1"/>
</dbReference>
<dbReference type="RefSeq" id="WP_124221180.1">
    <property type="nucleotide sequence ID" value="NZ_RKQL01000002.1"/>
</dbReference>
<dbReference type="HAMAP" id="MF_01820">
    <property type="entry name" value="GTPase_RsgA"/>
    <property type="match status" value="1"/>
</dbReference>
<evidence type="ECO:0000256" key="3">
    <source>
        <dbReference type="HAMAP-Rule" id="MF_01820"/>
    </source>
</evidence>
<keyword evidence="7" id="KW-1185">Reference proteome</keyword>
<keyword evidence="3" id="KW-0963">Cytoplasm</keyword>
<dbReference type="Gene3D" id="1.10.40.50">
    <property type="entry name" value="Probable gtpase engc, domain 3"/>
    <property type="match status" value="1"/>
</dbReference>
<feature type="binding site" evidence="3">
    <location>
        <position position="273"/>
    </location>
    <ligand>
        <name>Zn(2+)</name>
        <dbReference type="ChEBI" id="CHEBI:29105"/>
    </ligand>
</feature>
<dbReference type="InterPro" id="IPR027417">
    <property type="entry name" value="P-loop_NTPase"/>
</dbReference>
<dbReference type="InterPro" id="IPR004881">
    <property type="entry name" value="Ribosome_biogen_GTPase_RsgA"/>
</dbReference>
<evidence type="ECO:0000256" key="2">
    <source>
        <dbReference type="ARBA" id="ARBA00023134"/>
    </source>
</evidence>
<evidence type="ECO:0000259" key="5">
    <source>
        <dbReference type="PROSITE" id="PS51721"/>
    </source>
</evidence>
<name>A0A3N4UST7_9BURK</name>
<accession>A0A3N4UST7</accession>
<dbReference type="InterPro" id="IPR010914">
    <property type="entry name" value="RsgA_GTPase_dom"/>
</dbReference>
<keyword evidence="3" id="KW-0479">Metal-binding</keyword>
<keyword evidence="1 3" id="KW-0547">Nucleotide-binding</keyword>
<comment type="caution">
    <text evidence="6">The sequence shown here is derived from an EMBL/GenBank/DDBJ whole genome shotgun (WGS) entry which is preliminary data.</text>
</comment>
<comment type="cofactor">
    <cofactor evidence="3">
        <name>Zn(2+)</name>
        <dbReference type="ChEBI" id="CHEBI:29105"/>
    </cofactor>
    <text evidence="3">Binds 1 zinc ion per subunit.</text>
</comment>
<feature type="binding site" evidence="3">
    <location>
        <begin position="176"/>
        <end position="184"/>
    </location>
    <ligand>
        <name>GTP</name>
        <dbReference type="ChEBI" id="CHEBI:37565"/>
    </ligand>
</feature>
<dbReference type="InterPro" id="IPR012340">
    <property type="entry name" value="NA-bd_OB-fold"/>
</dbReference>
<dbReference type="AlphaFoldDB" id="A0A3N4UST7"/>
<dbReference type="CDD" id="cd01854">
    <property type="entry name" value="YjeQ_EngC"/>
    <property type="match status" value="1"/>
</dbReference>
<dbReference type="GO" id="GO:0046872">
    <property type="term" value="F:metal ion binding"/>
    <property type="evidence" value="ECO:0007669"/>
    <property type="project" value="UniProtKB-KW"/>
</dbReference>
<keyword evidence="3" id="KW-0699">rRNA-binding</keyword>
<evidence type="ECO:0000313" key="7">
    <source>
        <dbReference type="Proteomes" id="UP000272193"/>
    </source>
</evidence>
<feature type="domain" description="EngC GTPase" evidence="4">
    <location>
        <begin position="83"/>
        <end position="234"/>
    </location>
</feature>
<keyword evidence="3" id="KW-0690">Ribosome biogenesis</keyword>
<dbReference type="PROSITE" id="PS50936">
    <property type="entry name" value="ENGC_GTPASE"/>
    <property type="match status" value="1"/>
</dbReference>
<comment type="function">
    <text evidence="3">One of several proteins that assist in the late maturation steps of the functional core of the 30S ribosomal subunit. Helps release RbfA from mature subunits. May play a role in the assembly of ribosomal proteins into the subunit. Circularly permuted GTPase that catalyzes slow GTP hydrolysis, GTPase activity is stimulated by the 30S ribosomal subunit.</text>
</comment>
<dbReference type="GO" id="GO:0042274">
    <property type="term" value="P:ribosomal small subunit biogenesis"/>
    <property type="evidence" value="ECO:0007669"/>
    <property type="project" value="UniProtKB-UniRule"/>
</dbReference>
<evidence type="ECO:0000259" key="4">
    <source>
        <dbReference type="PROSITE" id="PS50936"/>
    </source>
</evidence>
<dbReference type="Gene3D" id="3.40.50.300">
    <property type="entry name" value="P-loop containing nucleotide triphosphate hydrolases"/>
    <property type="match status" value="1"/>
</dbReference>
<comment type="subcellular location">
    <subcellularLocation>
        <location evidence="3">Cytoplasm</location>
    </subcellularLocation>
</comment>
<keyword evidence="3" id="KW-0694">RNA-binding</keyword>
<comment type="subunit">
    <text evidence="3">Monomer. Associates with 30S ribosomal subunit, binds 16S rRNA.</text>
</comment>
<evidence type="ECO:0000313" key="6">
    <source>
        <dbReference type="EMBL" id="RPE70509.1"/>
    </source>
</evidence>
<protein>
    <recommendedName>
        <fullName evidence="3">Small ribosomal subunit biogenesis GTPase RsgA</fullName>
        <ecNumber evidence="3">3.6.1.-</ecNumber>
    </recommendedName>
</protein>
<dbReference type="InterPro" id="IPR030378">
    <property type="entry name" value="G_CP_dom"/>
</dbReference>
<feature type="binding site" evidence="3">
    <location>
        <position position="267"/>
    </location>
    <ligand>
        <name>Zn(2+)</name>
        <dbReference type="ChEBI" id="CHEBI:29105"/>
    </ligand>
</feature>
<keyword evidence="2 3" id="KW-0342">GTP-binding</keyword>
<dbReference type="GO" id="GO:0005525">
    <property type="term" value="F:GTP binding"/>
    <property type="evidence" value="ECO:0007669"/>
    <property type="project" value="UniProtKB-UniRule"/>
</dbReference>
<feature type="binding site" evidence="3">
    <location>
        <begin position="122"/>
        <end position="125"/>
    </location>
    <ligand>
        <name>GTP</name>
        <dbReference type="ChEBI" id="CHEBI:37565"/>
    </ligand>
</feature>
<keyword evidence="3" id="KW-0378">Hydrolase</keyword>
<dbReference type="Proteomes" id="UP000272193">
    <property type="component" value="Unassembled WGS sequence"/>
</dbReference>
<dbReference type="GO" id="GO:0019843">
    <property type="term" value="F:rRNA binding"/>
    <property type="evidence" value="ECO:0007669"/>
    <property type="project" value="UniProtKB-KW"/>
</dbReference>
<dbReference type="Pfam" id="PF03193">
    <property type="entry name" value="RsgA_GTPase"/>
    <property type="match status" value="1"/>
</dbReference>
<dbReference type="SUPFAM" id="SSF52540">
    <property type="entry name" value="P-loop containing nucleoside triphosphate hydrolases"/>
    <property type="match status" value="1"/>
</dbReference>